<accession>A0AAN7Q246</accession>
<comment type="caution">
    <text evidence="1">The sequence shown here is derived from an EMBL/GenBank/DDBJ whole genome shotgun (WGS) entry which is preliminary data.</text>
</comment>
<evidence type="ECO:0000313" key="1">
    <source>
        <dbReference type="EMBL" id="KAK4882697.1"/>
    </source>
</evidence>
<dbReference type="Proteomes" id="UP001353858">
    <property type="component" value="Unassembled WGS sequence"/>
</dbReference>
<dbReference type="PANTHER" id="PTHR10773:SF19">
    <property type="match status" value="1"/>
</dbReference>
<reference evidence="2" key="1">
    <citation type="submission" date="2023-01" db="EMBL/GenBank/DDBJ databases">
        <title>Key to firefly adult light organ development and bioluminescence: homeobox transcription factors regulate luciferase expression and transportation to peroxisome.</title>
        <authorList>
            <person name="Fu X."/>
        </authorList>
    </citation>
    <scope>NUCLEOTIDE SEQUENCE [LARGE SCALE GENOMIC DNA]</scope>
</reference>
<dbReference type="AlphaFoldDB" id="A0AAN7Q246"/>
<gene>
    <name evidence="1" type="ORF">RN001_006016</name>
</gene>
<sequence>MFRSVFLNDFNIGFSSPASDVCSKCTRLKEQVKHTKDVEKRKNLIKEYRIHRKRANTFYELSKEKPDNSITFCFDLQQVQPLPRTPIGDAFYSHQISWYAFCCVSMSSRHPTFYVWTEDLAGRGATQIGSALLQHLENLNYKDINLIRLFCDGCGGQNKNSHIIHTLMYWLKNKAPENVVEIIITFPVRGHIFLPADRSFGRVEKILKRNPVIT</sequence>
<proteinExistence type="predicted"/>
<dbReference type="EMBL" id="JARPUR010000002">
    <property type="protein sequence ID" value="KAK4882697.1"/>
    <property type="molecule type" value="Genomic_DNA"/>
</dbReference>
<name>A0AAN7Q246_9COLE</name>
<keyword evidence="2" id="KW-1185">Reference proteome</keyword>
<protein>
    <submittedName>
        <fullName evidence="1">Uncharacterized protein</fullName>
    </submittedName>
</protein>
<dbReference type="PANTHER" id="PTHR10773">
    <property type="entry name" value="DNA-DIRECTED RNA POLYMERASES I, II, AND III SUBUNIT RPABC2"/>
    <property type="match status" value="1"/>
</dbReference>
<organism evidence="1 2">
    <name type="scientific">Aquatica leii</name>
    <dbReference type="NCBI Taxonomy" id="1421715"/>
    <lineage>
        <taxon>Eukaryota</taxon>
        <taxon>Metazoa</taxon>
        <taxon>Ecdysozoa</taxon>
        <taxon>Arthropoda</taxon>
        <taxon>Hexapoda</taxon>
        <taxon>Insecta</taxon>
        <taxon>Pterygota</taxon>
        <taxon>Neoptera</taxon>
        <taxon>Endopterygota</taxon>
        <taxon>Coleoptera</taxon>
        <taxon>Polyphaga</taxon>
        <taxon>Elateriformia</taxon>
        <taxon>Elateroidea</taxon>
        <taxon>Lampyridae</taxon>
        <taxon>Luciolinae</taxon>
        <taxon>Aquatica</taxon>
    </lineage>
</organism>
<evidence type="ECO:0000313" key="2">
    <source>
        <dbReference type="Proteomes" id="UP001353858"/>
    </source>
</evidence>